<proteinExistence type="predicted"/>
<reference evidence="1" key="1">
    <citation type="submission" date="2018-11" db="EMBL/GenBank/DDBJ databases">
        <authorList>
            <consortium name="Genoscope - CEA"/>
            <person name="William W."/>
        </authorList>
    </citation>
    <scope>NUCLEOTIDE SEQUENCE</scope>
</reference>
<organism evidence="1">
    <name type="scientific">Brassica oleracea</name>
    <name type="common">Wild cabbage</name>
    <dbReference type="NCBI Taxonomy" id="3712"/>
    <lineage>
        <taxon>Eukaryota</taxon>
        <taxon>Viridiplantae</taxon>
        <taxon>Streptophyta</taxon>
        <taxon>Embryophyta</taxon>
        <taxon>Tracheophyta</taxon>
        <taxon>Spermatophyta</taxon>
        <taxon>Magnoliopsida</taxon>
        <taxon>eudicotyledons</taxon>
        <taxon>Gunneridae</taxon>
        <taxon>Pentapetalae</taxon>
        <taxon>rosids</taxon>
        <taxon>malvids</taxon>
        <taxon>Brassicales</taxon>
        <taxon>Brassicaceae</taxon>
        <taxon>Brassiceae</taxon>
        <taxon>Brassica</taxon>
    </lineage>
</organism>
<name>A0A3P6EX16_BRAOL</name>
<sequence length="69" mass="8413">MDDEWWNDCIHVIFEYHSPSLRTHPLTDLDRLDRLLEADTFQPMMATIQVLDWIRISNLRRLLRIIMTM</sequence>
<dbReference type="AlphaFoldDB" id="A0A3P6EX16"/>
<dbReference type="EMBL" id="LR031877">
    <property type="protein sequence ID" value="VDD44400.1"/>
    <property type="molecule type" value="Genomic_DNA"/>
</dbReference>
<gene>
    <name evidence="1" type="ORF">BOLC5T31947H</name>
</gene>
<accession>A0A3P6EX16</accession>
<evidence type="ECO:0000313" key="1">
    <source>
        <dbReference type="EMBL" id="VDD44400.1"/>
    </source>
</evidence>
<protein>
    <submittedName>
        <fullName evidence="1">Uncharacterized protein</fullName>
    </submittedName>
</protein>